<dbReference type="InterPro" id="IPR017853">
    <property type="entry name" value="GH"/>
</dbReference>
<dbReference type="SUPFAM" id="SSF52279">
    <property type="entry name" value="Beta-D-glucan exohydrolase, C-terminal domain"/>
    <property type="match status" value="1"/>
</dbReference>
<dbReference type="SUPFAM" id="SSF51445">
    <property type="entry name" value="(Trans)glycosidases"/>
    <property type="match status" value="1"/>
</dbReference>
<dbReference type="InterPro" id="IPR036881">
    <property type="entry name" value="Glyco_hydro_3_C_sf"/>
</dbReference>
<keyword evidence="7" id="KW-1185">Reference proteome</keyword>
<dbReference type="AlphaFoldDB" id="A0A920C598"/>
<keyword evidence="3" id="KW-0326">Glycosidase</keyword>
<dbReference type="Proteomes" id="UP000676917">
    <property type="component" value="Unassembled WGS sequence"/>
</dbReference>
<feature type="domain" description="Glycoside hydrolase family 3 N-terminal" evidence="4">
    <location>
        <begin position="5"/>
        <end position="329"/>
    </location>
</feature>
<dbReference type="RefSeq" id="WP_212919949.1">
    <property type="nucleotide sequence ID" value="NZ_BORP01000001.1"/>
</dbReference>
<dbReference type="GO" id="GO:0005975">
    <property type="term" value="P:carbohydrate metabolic process"/>
    <property type="evidence" value="ECO:0007669"/>
    <property type="project" value="InterPro"/>
</dbReference>
<dbReference type="InterPro" id="IPR001764">
    <property type="entry name" value="Glyco_hydro_3_N"/>
</dbReference>
<dbReference type="PANTHER" id="PTHR30480">
    <property type="entry name" value="BETA-HEXOSAMINIDASE-RELATED"/>
    <property type="match status" value="1"/>
</dbReference>
<evidence type="ECO:0000259" key="5">
    <source>
        <dbReference type="Pfam" id="PF01915"/>
    </source>
</evidence>
<dbReference type="InterPro" id="IPR036962">
    <property type="entry name" value="Glyco_hydro_3_N_sf"/>
</dbReference>
<feature type="domain" description="Glycoside hydrolase family 3 C-terminal" evidence="5">
    <location>
        <begin position="369"/>
        <end position="530"/>
    </location>
</feature>
<reference evidence="6" key="1">
    <citation type="submission" date="2021-03" db="EMBL/GenBank/DDBJ databases">
        <title>Antimicrobial resistance genes in bacteria isolated from Japanese honey, and their potential for conferring macrolide and lincosamide resistance in the American foulbrood pathogen Paenibacillus larvae.</title>
        <authorList>
            <person name="Okamoto M."/>
            <person name="Kumagai M."/>
            <person name="Kanamori H."/>
            <person name="Takamatsu D."/>
        </authorList>
    </citation>
    <scope>NUCLEOTIDE SEQUENCE</scope>
    <source>
        <strain evidence="6">J43TS3</strain>
    </source>
</reference>
<dbReference type="InterPro" id="IPR002772">
    <property type="entry name" value="Glyco_hydro_3_C"/>
</dbReference>
<dbReference type="GO" id="GO:0009254">
    <property type="term" value="P:peptidoglycan turnover"/>
    <property type="evidence" value="ECO:0007669"/>
    <property type="project" value="TreeGrafter"/>
</dbReference>
<gene>
    <name evidence="6" type="ORF">J43TS3_11110</name>
</gene>
<evidence type="ECO:0000313" key="7">
    <source>
        <dbReference type="Proteomes" id="UP000676917"/>
    </source>
</evidence>
<dbReference type="Pfam" id="PF00933">
    <property type="entry name" value="Glyco_hydro_3"/>
    <property type="match status" value="1"/>
</dbReference>
<evidence type="ECO:0000256" key="3">
    <source>
        <dbReference type="ARBA" id="ARBA00023295"/>
    </source>
</evidence>
<accession>A0A920C598</accession>
<evidence type="ECO:0000256" key="2">
    <source>
        <dbReference type="ARBA" id="ARBA00022801"/>
    </source>
</evidence>
<organism evidence="6 7">
    <name type="scientific">Ornithinibacillus bavariensis</name>
    <dbReference type="NCBI Taxonomy" id="545502"/>
    <lineage>
        <taxon>Bacteria</taxon>
        <taxon>Bacillati</taxon>
        <taxon>Bacillota</taxon>
        <taxon>Bacilli</taxon>
        <taxon>Bacillales</taxon>
        <taxon>Bacillaceae</taxon>
        <taxon>Ornithinibacillus</taxon>
    </lineage>
</organism>
<dbReference type="EMBL" id="BORP01000001">
    <property type="protein sequence ID" value="GIO26500.1"/>
    <property type="molecule type" value="Genomic_DNA"/>
</dbReference>
<dbReference type="NCBIfam" id="NF003740">
    <property type="entry name" value="PRK05337.1"/>
    <property type="match status" value="1"/>
</dbReference>
<sequence>MEKDLKKKIGQLMVFGFKGKTATPEIKKLIREHQVGGIILFARNIGTTEEVLALTKELQREAKEAGHEKPLLICVDQENGVVRRLGDGATIFPGSMLLGAAGRSENAYITGLLTGRELKALGINWNLAPVLDVNNNPNNPVIGVRSYSESAEIVAEFGKQAVKGMQDAGLITTIKHFPGHGDTSVDSHLDLPVISHGMERLEEVELKPFREVIKQGADTIMSAHVYFPAIEDRENVPATLSRKVITGLLREKLGYQGVITTDCMEMNAISEGIGTAEGAVEALKAGVDLIMVSHLQSRQYETLSLVEAAVGSGEIAEEVIDAAYGRVMALKEKYLAWDDISLDSMEVVPPVVGSKLHEVEAREIYKQGITIVKNEGDLLPLQLEDADRILVVYPENSYAMQVEDKRYATFSLGEAVRQLHKNTEVVELSNPPKVEEIEQVQQIAKNFEAVIVGTLTVMPDDQQVRLVEALYKENKQIAVIATRSPYDIAYLPDIPAYIATYEFTTPALQIAVDALFGKEKVKGKLPVTLP</sequence>
<keyword evidence="2" id="KW-0378">Hydrolase</keyword>
<evidence type="ECO:0000259" key="4">
    <source>
        <dbReference type="Pfam" id="PF00933"/>
    </source>
</evidence>
<dbReference type="Pfam" id="PF01915">
    <property type="entry name" value="Glyco_hydro_3_C"/>
    <property type="match status" value="1"/>
</dbReference>
<comment type="similarity">
    <text evidence="1">Belongs to the glycosyl hydrolase 3 family.</text>
</comment>
<dbReference type="Gene3D" id="3.20.20.300">
    <property type="entry name" value="Glycoside hydrolase, family 3, N-terminal domain"/>
    <property type="match status" value="1"/>
</dbReference>
<evidence type="ECO:0000256" key="1">
    <source>
        <dbReference type="ARBA" id="ARBA00005336"/>
    </source>
</evidence>
<dbReference type="PANTHER" id="PTHR30480:SF16">
    <property type="entry name" value="GLYCOSIDE HYDROLASE FAMILY 3 DOMAIN PROTEIN"/>
    <property type="match status" value="1"/>
</dbReference>
<evidence type="ECO:0000313" key="6">
    <source>
        <dbReference type="EMBL" id="GIO26500.1"/>
    </source>
</evidence>
<dbReference type="Gene3D" id="3.40.50.1700">
    <property type="entry name" value="Glycoside hydrolase family 3 C-terminal domain"/>
    <property type="match status" value="1"/>
</dbReference>
<protein>
    <submittedName>
        <fullName evidence="6">Beta-glucosidase</fullName>
    </submittedName>
</protein>
<comment type="caution">
    <text evidence="6">The sequence shown here is derived from an EMBL/GenBank/DDBJ whole genome shotgun (WGS) entry which is preliminary data.</text>
</comment>
<name>A0A920C598_9BACI</name>
<dbReference type="GO" id="GO:0004553">
    <property type="term" value="F:hydrolase activity, hydrolyzing O-glycosyl compounds"/>
    <property type="evidence" value="ECO:0007669"/>
    <property type="project" value="InterPro"/>
</dbReference>
<proteinExistence type="inferred from homology"/>
<dbReference type="InterPro" id="IPR050226">
    <property type="entry name" value="NagZ_Beta-hexosaminidase"/>
</dbReference>